<dbReference type="Proteomes" id="UP000325315">
    <property type="component" value="Unassembled WGS sequence"/>
</dbReference>
<keyword evidence="3" id="KW-1185">Reference proteome</keyword>
<evidence type="ECO:0000259" key="1">
    <source>
        <dbReference type="Pfam" id="PF01425"/>
    </source>
</evidence>
<accession>A0A5B6V9M6</accession>
<dbReference type="EMBL" id="SMMG02000007">
    <property type="protein sequence ID" value="KAA3465656.1"/>
    <property type="molecule type" value="Genomic_DNA"/>
</dbReference>
<dbReference type="InterPro" id="IPR023631">
    <property type="entry name" value="Amidase_dom"/>
</dbReference>
<gene>
    <name evidence="2" type="ORF">EPI10_000801</name>
</gene>
<reference evidence="3" key="1">
    <citation type="journal article" date="2019" name="Plant Biotechnol. J.">
        <title>Genome sequencing of the Australian wild diploid species Gossypium australe highlights disease resistance and delayed gland morphogenesis.</title>
        <authorList>
            <person name="Cai Y."/>
            <person name="Cai X."/>
            <person name="Wang Q."/>
            <person name="Wang P."/>
            <person name="Zhang Y."/>
            <person name="Cai C."/>
            <person name="Xu Y."/>
            <person name="Wang K."/>
            <person name="Zhou Z."/>
            <person name="Wang C."/>
            <person name="Geng S."/>
            <person name="Li B."/>
            <person name="Dong Q."/>
            <person name="Hou Y."/>
            <person name="Wang H."/>
            <person name="Ai P."/>
            <person name="Liu Z."/>
            <person name="Yi F."/>
            <person name="Sun M."/>
            <person name="An G."/>
            <person name="Cheng J."/>
            <person name="Zhang Y."/>
            <person name="Shi Q."/>
            <person name="Xie Y."/>
            <person name="Shi X."/>
            <person name="Chang Y."/>
            <person name="Huang F."/>
            <person name="Chen Y."/>
            <person name="Hong S."/>
            <person name="Mi L."/>
            <person name="Sun Q."/>
            <person name="Zhang L."/>
            <person name="Zhou B."/>
            <person name="Peng R."/>
            <person name="Zhang X."/>
            <person name="Liu F."/>
        </authorList>
    </citation>
    <scope>NUCLEOTIDE SEQUENCE [LARGE SCALE GENOMIC DNA]</scope>
    <source>
        <strain evidence="3">cv. PA1801</strain>
    </source>
</reference>
<protein>
    <submittedName>
        <fullName evidence="2">Amidase</fullName>
    </submittedName>
</protein>
<name>A0A5B6V9M6_9ROSI</name>
<dbReference type="SUPFAM" id="SSF75304">
    <property type="entry name" value="Amidase signature (AS) enzymes"/>
    <property type="match status" value="1"/>
</dbReference>
<feature type="domain" description="Amidase" evidence="1">
    <location>
        <begin position="68"/>
        <end position="174"/>
    </location>
</feature>
<proteinExistence type="predicted"/>
<dbReference type="InterPro" id="IPR036928">
    <property type="entry name" value="AS_sf"/>
</dbReference>
<evidence type="ECO:0000313" key="2">
    <source>
        <dbReference type="EMBL" id="KAA3465656.1"/>
    </source>
</evidence>
<organism evidence="2 3">
    <name type="scientific">Gossypium australe</name>
    <dbReference type="NCBI Taxonomy" id="47621"/>
    <lineage>
        <taxon>Eukaryota</taxon>
        <taxon>Viridiplantae</taxon>
        <taxon>Streptophyta</taxon>
        <taxon>Embryophyta</taxon>
        <taxon>Tracheophyta</taxon>
        <taxon>Spermatophyta</taxon>
        <taxon>Magnoliopsida</taxon>
        <taxon>eudicotyledons</taxon>
        <taxon>Gunneridae</taxon>
        <taxon>Pentapetalae</taxon>
        <taxon>rosids</taxon>
        <taxon>malvids</taxon>
        <taxon>Malvales</taxon>
        <taxon>Malvaceae</taxon>
        <taxon>Malvoideae</taxon>
        <taxon>Gossypium</taxon>
    </lineage>
</organism>
<sequence length="238" mass="26841">MYIYFFKLKGKQAAQDKKAVKALLFLQWFVVSVLVITTKSHDDFSIEEITIESIQRALAEDKLTSLQLVDLYLNRIQNLNPVLRSVLEINPHARVQAEEADRQRRSNSHHPRSFLHGVPALLKDTIATDDKLNTTAGSYALLGSVVGRDAGVVEKLRNIGAVILGKASLTEWYSFRALGKIPNGWCARGGQAEPLCCKGRSLWIKQRISHIRGRQHGDRFTFGQRLMVLYSAQRTITQ</sequence>
<dbReference type="AlphaFoldDB" id="A0A5B6V9M6"/>
<dbReference type="OrthoDB" id="566138at2759"/>
<dbReference type="PANTHER" id="PTHR42678:SF25">
    <property type="entry name" value="AMIDASE C869.01"/>
    <property type="match status" value="1"/>
</dbReference>
<dbReference type="Gene3D" id="3.90.1300.10">
    <property type="entry name" value="Amidase signature (AS) domain"/>
    <property type="match status" value="1"/>
</dbReference>
<evidence type="ECO:0000313" key="3">
    <source>
        <dbReference type="Proteomes" id="UP000325315"/>
    </source>
</evidence>
<dbReference type="PANTHER" id="PTHR42678">
    <property type="entry name" value="AMIDASE"/>
    <property type="match status" value="1"/>
</dbReference>
<dbReference type="Pfam" id="PF01425">
    <property type="entry name" value="Amidase"/>
    <property type="match status" value="1"/>
</dbReference>
<comment type="caution">
    <text evidence="2">The sequence shown here is derived from an EMBL/GenBank/DDBJ whole genome shotgun (WGS) entry which is preliminary data.</text>
</comment>